<dbReference type="FunFam" id="3.30.420.40:FF:000058">
    <property type="entry name" value="Putative actin-related protein 5"/>
    <property type="match status" value="1"/>
</dbReference>
<dbReference type="KEGG" id="lak:106157072"/>
<dbReference type="RefSeq" id="XP_013388024.1">
    <property type="nucleotide sequence ID" value="XM_013532570.1"/>
</dbReference>
<dbReference type="GO" id="GO:0006281">
    <property type="term" value="P:DNA repair"/>
    <property type="evidence" value="ECO:0007669"/>
    <property type="project" value="UniProtKB-KW"/>
</dbReference>
<dbReference type="Gene3D" id="3.90.640.10">
    <property type="entry name" value="Actin, Chain A, domain 4"/>
    <property type="match status" value="2"/>
</dbReference>
<evidence type="ECO:0000256" key="1">
    <source>
        <dbReference type="ARBA" id="ARBA00003373"/>
    </source>
</evidence>
<evidence type="ECO:0000256" key="10">
    <source>
        <dbReference type="ARBA" id="ARBA00023172"/>
    </source>
</evidence>
<keyword evidence="6" id="KW-0227">DNA damage</keyword>
<keyword evidence="12" id="KW-0539">Nucleus</keyword>
<evidence type="ECO:0000256" key="2">
    <source>
        <dbReference type="ARBA" id="ARBA00003520"/>
    </source>
</evidence>
<dbReference type="Pfam" id="PF00022">
    <property type="entry name" value="Actin"/>
    <property type="match status" value="2"/>
</dbReference>
<dbReference type="PANTHER" id="PTHR11937">
    <property type="entry name" value="ACTIN"/>
    <property type="match status" value="1"/>
</dbReference>
<dbReference type="OrthoDB" id="7340501at2759"/>
<evidence type="ECO:0000256" key="6">
    <source>
        <dbReference type="ARBA" id="ARBA00022763"/>
    </source>
</evidence>
<evidence type="ECO:0000256" key="8">
    <source>
        <dbReference type="ARBA" id="ARBA00023054"/>
    </source>
</evidence>
<feature type="region of interest" description="Disordered" evidence="15">
    <location>
        <begin position="1"/>
        <end position="22"/>
    </location>
</feature>
<evidence type="ECO:0000256" key="14">
    <source>
        <dbReference type="SAM" id="Coils"/>
    </source>
</evidence>
<dbReference type="STRING" id="7574.A0A1S3HSI9"/>
<keyword evidence="8 14" id="KW-0175">Coiled coil</keyword>
<evidence type="ECO:0000256" key="12">
    <source>
        <dbReference type="ARBA" id="ARBA00023242"/>
    </source>
</evidence>
<feature type="coiled-coil region" evidence="14">
    <location>
        <begin position="284"/>
        <end position="323"/>
    </location>
</feature>
<feature type="compositionally biased region" description="Basic and acidic residues" evidence="15">
    <location>
        <begin position="1"/>
        <end position="19"/>
    </location>
</feature>
<dbReference type="GO" id="GO:0005634">
    <property type="term" value="C:nucleus"/>
    <property type="evidence" value="ECO:0007669"/>
    <property type="project" value="UniProtKB-SubCell"/>
</dbReference>
<dbReference type="InterPro" id="IPR043129">
    <property type="entry name" value="ATPase_NBD"/>
</dbReference>
<name>A0A1S3HSI9_LINAN</name>
<dbReference type="AlphaFoldDB" id="A0A1S3HSI9"/>
<evidence type="ECO:0000313" key="17">
    <source>
        <dbReference type="RefSeq" id="XP_013388024.1"/>
    </source>
</evidence>
<keyword evidence="9" id="KW-0804">Transcription</keyword>
<dbReference type="GO" id="GO:0060255">
    <property type="term" value="P:regulation of macromolecule metabolic process"/>
    <property type="evidence" value="ECO:0007669"/>
    <property type="project" value="UniProtKB-ARBA"/>
</dbReference>
<keyword evidence="7" id="KW-0805">Transcription regulation</keyword>
<comment type="similarity">
    <text evidence="4">Belongs to the actin family. ARP5 subfamily.</text>
</comment>
<dbReference type="SMART" id="SM00268">
    <property type="entry name" value="ACTIN"/>
    <property type="match status" value="1"/>
</dbReference>
<evidence type="ECO:0000256" key="4">
    <source>
        <dbReference type="ARBA" id="ARBA00006021"/>
    </source>
</evidence>
<keyword evidence="16" id="KW-1185">Reference proteome</keyword>
<evidence type="ECO:0000256" key="7">
    <source>
        <dbReference type="ARBA" id="ARBA00023015"/>
    </source>
</evidence>
<dbReference type="Proteomes" id="UP000085678">
    <property type="component" value="Unplaced"/>
</dbReference>
<dbReference type="InParanoid" id="A0A1S3HSI9"/>
<comment type="subunit">
    <text evidence="13">Component of the chromatin remodeling Ino80 complex.</text>
</comment>
<dbReference type="FunFam" id="3.30.420.40:FF:000048">
    <property type="entry name" value="ARP5 actin-related protein 5 homolog"/>
    <property type="match status" value="1"/>
</dbReference>
<evidence type="ECO:0000256" key="9">
    <source>
        <dbReference type="ARBA" id="ARBA00023163"/>
    </source>
</evidence>
<comment type="function">
    <text evidence="1">Proposed core component of the chromatin remodeling INO80 complex which is involved in transcriptional regulation, DNA replication and probably DNA repair.</text>
</comment>
<organism evidence="16 17">
    <name type="scientific">Lingula anatina</name>
    <name type="common">Brachiopod</name>
    <name type="synonym">Lingula unguis</name>
    <dbReference type="NCBI Taxonomy" id="7574"/>
    <lineage>
        <taxon>Eukaryota</taxon>
        <taxon>Metazoa</taxon>
        <taxon>Spiralia</taxon>
        <taxon>Lophotrochozoa</taxon>
        <taxon>Brachiopoda</taxon>
        <taxon>Linguliformea</taxon>
        <taxon>Lingulata</taxon>
        <taxon>Lingulida</taxon>
        <taxon>Linguloidea</taxon>
        <taxon>Lingulidae</taxon>
        <taxon>Lingula</taxon>
    </lineage>
</organism>
<proteinExistence type="inferred from homology"/>
<reference evidence="17" key="1">
    <citation type="submission" date="2025-08" db="UniProtKB">
        <authorList>
            <consortium name="RefSeq"/>
        </authorList>
    </citation>
    <scope>IDENTIFICATION</scope>
    <source>
        <tissue evidence="17">Gonads</tissue>
    </source>
</reference>
<evidence type="ECO:0000256" key="15">
    <source>
        <dbReference type="SAM" id="MobiDB-lite"/>
    </source>
</evidence>
<keyword evidence="10" id="KW-0233">DNA recombination</keyword>
<dbReference type="Gene3D" id="2.30.36.70">
    <property type="entry name" value="Actin, Chain A, domain 2"/>
    <property type="match status" value="1"/>
</dbReference>
<keyword evidence="11" id="KW-0234">DNA repair</keyword>
<dbReference type="GeneID" id="106157072"/>
<dbReference type="SUPFAM" id="SSF53067">
    <property type="entry name" value="Actin-like ATPase domain"/>
    <property type="match status" value="2"/>
</dbReference>
<sequence length="712" mass="82591">MAAPEDDPHVFTFKDEKPSPDPVFEYPDSLRDSSIPLIIDNGSYQCRAGWASDEKPKMIFKNLVARQRGKKDLDALIGNDIGNLEVMRWQLKSQFDRNIVTQFDLQEQVLDHLFSHLGINTQGQVDHPVVMTEPVCNPNHCRQQMSELLFEGYHVPQVAYGVDSLFSFYKNHATPETANGMVVSCGYQSVHLLPVKNGRLDAGHCRRINTGGSHLDAFMHRMLQLKFPGHMAAITLSRAEELVREHTHMATDYINELEEWADVDYYEDHVHKIQLPYTAQPSNTLTAEQQKEKKEQQIRRLKEINAKKRLERLAADQERLQQLMSVQELMADDDEEAFNKALDDLEFSDPMELQEAINKLSSSIQRAKDKVMGVQTQKEEEPETKQPVYDLLDTPDDMLTDDLLQKKKRQQFLKAAAEGRAKARKLNEEKRKQELMEEKRMEEKRKKNFQEWLAETRKKRQVLLDKRNQRKQRKSDMAKRRTFASQQRMKIISQLAEGEKKKKKEDTFGMNDDDWNVYKEINIRAGDSDSEMEQEQLEELETMLKEYDEEFAKDCDPQNGDGVFDIAEYYRLHVSTEQIRIPELLFQPSILGMEQGGIVETLDFILKKYSPQEQLDLVQYVFLTGGCVSFQNMKERMENEIMAIRPFQSPFSVHMAEDPVLDAWHGARKWALSSALNVCSITRAEYEEKGGEYLKEHCVTNRYIPTPVLVPT</sequence>
<evidence type="ECO:0000256" key="5">
    <source>
        <dbReference type="ARBA" id="ARBA00021612"/>
    </source>
</evidence>
<evidence type="ECO:0000256" key="11">
    <source>
        <dbReference type="ARBA" id="ARBA00023204"/>
    </source>
</evidence>
<dbReference type="InterPro" id="IPR004000">
    <property type="entry name" value="Actin"/>
</dbReference>
<dbReference type="GO" id="GO:0019219">
    <property type="term" value="P:regulation of nucleobase-containing compound metabolic process"/>
    <property type="evidence" value="ECO:0007669"/>
    <property type="project" value="UniProtKB-ARBA"/>
</dbReference>
<comment type="subcellular location">
    <subcellularLocation>
        <location evidence="3">Nucleus</location>
    </subcellularLocation>
</comment>
<dbReference type="FunFam" id="3.90.640.10:FF:000016">
    <property type="entry name" value="ARP5 actin-related protein 5 homolog"/>
    <property type="match status" value="1"/>
</dbReference>
<dbReference type="FunFam" id="3.30.420.40:FF:000237">
    <property type="entry name" value="Actin-related protein 5"/>
    <property type="match status" value="1"/>
</dbReference>
<dbReference type="GO" id="GO:0006310">
    <property type="term" value="P:DNA recombination"/>
    <property type="evidence" value="ECO:0007669"/>
    <property type="project" value="UniProtKB-KW"/>
</dbReference>
<dbReference type="Gene3D" id="3.30.420.40">
    <property type="match status" value="4"/>
</dbReference>
<gene>
    <name evidence="17" type="primary">LOC106157072</name>
</gene>
<comment type="function">
    <text evidence="2">Actins are highly conserved proteins that are involved in various types of cell motility and are ubiquitously expressed in all eukaryotic cells.</text>
</comment>
<accession>A0A1S3HSI9</accession>
<evidence type="ECO:0000256" key="3">
    <source>
        <dbReference type="ARBA" id="ARBA00004123"/>
    </source>
</evidence>
<evidence type="ECO:0000256" key="13">
    <source>
        <dbReference type="ARBA" id="ARBA00061816"/>
    </source>
</evidence>
<dbReference type="CDD" id="cd10211">
    <property type="entry name" value="ASKHA_NBD_Arp5"/>
    <property type="match status" value="1"/>
</dbReference>
<dbReference type="FunCoup" id="A0A1S3HSI9">
    <property type="interactions" value="1710"/>
</dbReference>
<evidence type="ECO:0000313" key="16">
    <source>
        <dbReference type="Proteomes" id="UP000085678"/>
    </source>
</evidence>
<protein>
    <recommendedName>
        <fullName evidence="5">Actin-related protein 5</fullName>
    </recommendedName>
</protein>